<feature type="transmembrane region" description="Helical" evidence="2">
    <location>
        <begin position="6"/>
        <end position="27"/>
    </location>
</feature>
<comment type="caution">
    <text evidence="3">The sequence shown here is derived from an EMBL/GenBank/DDBJ whole genome shotgun (WGS) entry which is preliminary data.</text>
</comment>
<keyword evidence="2" id="KW-1133">Transmembrane helix</keyword>
<protein>
    <recommendedName>
        <fullName evidence="5">Secreted protein</fullName>
    </recommendedName>
</protein>
<dbReference type="RefSeq" id="WP_126637758.1">
    <property type="nucleotide sequence ID" value="NZ_BIFH01000018.1"/>
</dbReference>
<dbReference type="AlphaFoldDB" id="A0A401YM12"/>
<dbReference type="OrthoDB" id="4330154at2"/>
<evidence type="ECO:0000256" key="1">
    <source>
        <dbReference type="SAM" id="MobiDB-lite"/>
    </source>
</evidence>
<feature type="region of interest" description="Disordered" evidence="1">
    <location>
        <begin position="28"/>
        <end position="94"/>
    </location>
</feature>
<evidence type="ECO:0000313" key="3">
    <source>
        <dbReference type="EMBL" id="GCD95654.1"/>
    </source>
</evidence>
<dbReference type="Proteomes" id="UP000286931">
    <property type="component" value="Unassembled WGS sequence"/>
</dbReference>
<keyword evidence="4" id="KW-1185">Reference proteome</keyword>
<dbReference type="EMBL" id="BIFH01000018">
    <property type="protein sequence ID" value="GCD95654.1"/>
    <property type="molecule type" value="Genomic_DNA"/>
</dbReference>
<sequence length="94" mass="9633">MTDVTPLAAVGIAAVLLLAVLLVIPVVSGVRRRRRPPPPPPHGGVPGGSTTPDAIGGREPSEVPRDGRRRGPHEQPGFGNLGTRPADPREDGGG</sequence>
<evidence type="ECO:0008006" key="5">
    <source>
        <dbReference type="Google" id="ProtNLM"/>
    </source>
</evidence>
<organism evidence="3 4">
    <name type="scientific">Embleya hyalina</name>
    <dbReference type="NCBI Taxonomy" id="516124"/>
    <lineage>
        <taxon>Bacteria</taxon>
        <taxon>Bacillati</taxon>
        <taxon>Actinomycetota</taxon>
        <taxon>Actinomycetes</taxon>
        <taxon>Kitasatosporales</taxon>
        <taxon>Streptomycetaceae</taxon>
        <taxon>Embleya</taxon>
    </lineage>
</organism>
<accession>A0A401YM12</accession>
<proteinExistence type="predicted"/>
<evidence type="ECO:0000313" key="4">
    <source>
        <dbReference type="Proteomes" id="UP000286931"/>
    </source>
</evidence>
<gene>
    <name evidence="3" type="ORF">EHYA_03329</name>
</gene>
<dbReference type="InterPro" id="IPR045513">
    <property type="entry name" value="DUF6479"/>
</dbReference>
<evidence type="ECO:0000256" key="2">
    <source>
        <dbReference type="SAM" id="Phobius"/>
    </source>
</evidence>
<dbReference type="Pfam" id="PF20087">
    <property type="entry name" value="DUF6479"/>
    <property type="match status" value="1"/>
</dbReference>
<reference evidence="3 4" key="1">
    <citation type="submission" date="2018-12" db="EMBL/GenBank/DDBJ databases">
        <title>Draft genome sequence of Embleya hyalina NBRC 13850T.</title>
        <authorList>
            <person name="Komaki H."/>
            <person name="Hosoyama A."/>
            <person name="Kimura A."/>
            <person name="Ichikawa N."/>
            <person name="Tamura T."/>
        </authorList>
    </citation>
    <scope>NUCLEOTIDE SEQUENCE [LARGE SCALE GENOMIC DNA]</scope>
    <source>
        <strain evidence="3 4">NBRC 13850</strain>
    </source>
</reference>
<keyword evidence="2" id="KW-0472">Membrane</keyword>
<name>A0A401YM12_9ACTN</name>
<keyword evidence="2" id="KW-0812">Transmembrane</keyword>